<evidence type="ECO:0000259" key="4">
    <source>
        <dbReference type="PROSITE" id="PS51819"/>
    </source>
</evidence>
<evidence type="ECO:0000256" key="3">
    <source>
        <dbReference type="ARBA" id="ARBA00023251"/>
    </source>
</evidence>
<evidence type="ECO:0000313" key="5">
    <source>
        <dbReference type="EMBL" id="MBP0463545.1"/>
    </source>
</evidence>
<dbReference type="InterPro" id="IPR037523">
    <property type="entry name" value="VOC_core"/>
</dbReference>
<dbReference type="InterPro" id="IPR029068">
    <property type="entry name" value="Glyas_Bleomycin-R_OHBP_Dase"/>
</dbReference>
<reference evidence="5 6" key="1">
    <citation type="submission" date="2021-03" db="EMBL/GenBank/DDBJ databases">
        <authorList>
            <person name="So Y."/>
        </authorList>
    </citation>
    <scope>NUCLEOTIDE SEQUENCE [LARGE SCALE GENOMIC DNA]</scope>
    <source>
        <strain evidence="5 6">PWR1</strain>
    </source>
</reference>
<dbReference type="SUPFAM" id="SSF54593">
    <property type="entry name" value="Glyoxalase/Bleomycin resistance protein/Dihydroxybiphenyl dioxygenase"/>
    <property type="match status" value="1"/>
</dbReference>
<evidence type="ECO:0000256" key="2">
    <source>
        <dbReference type="ARBA" id="ARBA00021572"/>
    </source>
</evidence>
<organism evidence="5 6">
    <name type="scientific">Roseomonas nitratireducens</name>
    <dbReference type="NCBI Taxonomy" id="2820810"/>
    <lineage>
        <taxon>Bacteria</taxon>
        <taxon>Pseudomonadati</taxon>
        <taxon>Pseudomonadota</taxon>
        <taxon>Alphaproteobacteria</taxon>
        <taxon>Acetobacterales</taxon>
        <taxon>Roseomonadaceae</taxon>
        <taxon>Roseomonas</taxon>
    </lineage>
</organism>
<proteinExistence type="inferred from homology"/>
<keyword evidence="3" id="KW-0046">Antibiotic resistance</keyword>
<evidence type="ECO:0000313" key="6">
    <source>
        <dbReference type="Proteomes" id="UP000680815"/>
    </source>
</evidence>
<dbReference type="PROSITE" id="PS51819">
    <property type="entry name" value="VOC"/>
    <property type="match status" value="1"/>
</dbReference>
<sequence length="113" mass="12910">MLDLAKARDFYEGFLGFSWDWEHRFEPGLPAFVQVSRGDLLLFLSEHHGDGTPGAKIILRMTGIAAFHDALVAKDYRHARPAIEDRPWGWRDMDVVDPFGNSLVFSERMEACD</sequence>
<feature type="domain" description="VOC" evidence="4">
    <location>
        <begin position="1"/>
        <end position="108"/>
    </location>
</feature>
<dbReference type="Pfam" id="PF19581">
    <property type="entry name" value="Glyoxalase_7"/>
    <property type="match status" value="1"/>
</dbReference>
<comment type="similarity">
    <text evidence="1">Belongs to the bleomycin resistance protein family.</text>
</comment>
<comment type="caution">
    <text evidence="5">The sequence shown here is derived from an EMBL/GenBank/DDBJ whole genome shotgun (WGS) entry which is preliminary data.</text>
</comment>
<dbReference type="Proteomes" id="UP000680815">
    <property type="component" value="Unassembled WGS sequence"/>
</dbReference>
<name>A0ABS4AQB1_9PROT</name>
<dbReference type="Gene3D" id="3.10.180.10">
    <property type="entry name" value="2,3-Dihydroxybiphenyl 1,2-Dioxygenase, domain 1"/>
    <property type="match status" value="1"/>
</dbReference>
<dbReference type="InterPro" id="IPR000335">
    <property type="entry name" value="Bleomycin-R"/>
</dbReference>
<evidence type="ECO:0000256" key="1">
    <source>
        <dbReference type="ARBA" id="ARBA00011051"/>
    </source>
</evidence>
<dbReference type="EMBL" id="JAGIYZ010000004">
    <property type="protein sequence ID" value="MBP0463545.1"/>
    <property type="molecule type" value="Genomic_DNA"/>
</dbReference>
<gene>
    <name evidence="5" type="ORF">J5Y09_06460</name>
</gene>
<keyword evidence="6" id="KW-1185">Reference proteome</keyword>
<protein>
    <recommendedName>
        <fullName evidence="2">Bleomycin resistance protein</fullName>
    </recommendedName>
</protein>
<accession>A0ABS4AQB1</accession>